<feature type="domain" description="SnoaL-like" evidence="2">
    <location>
        <begin position="23"/>
        <end position="147"/>
    </location>
</feature>
<dbReference type="RefSeq" id="WP_159792471.1">
    <property type="nucleotide sequence ID" value="NZ_WTYM01000030.1"/>
</dbReference>
<protein>
    <submittedName>
        <fullName evidence="3">Nuclear transport factor 2 family protein</fullName>
    </submittedName>
</protein>
<dbReference type="SUPFAM" id="SSF54427">
    <property type="entry name" value="NTF2-like"/>
    <property type="match status" value="1"/>
</dbReference>
<evidence type="ECO:0000313" key="3">
    <source>
        <dbReference type="EMBL" id="MXO58723.1"/>
    </source>
</evidence>
<keyword evidence="1" id="KW-0175">Coiled coil</keyword>
<name>A0A6I4SS69_9SPHN</name>
<sequence>MNLEATVADLAQRLEAVERRARAAEDHLAIANLQRMYGYYVDKSQWEHVADLFARDAVLEINGRGRFIGHERIREYMRHFGPPKDGLLMNHMQLQPVIHVDADGMHGYGRLRALMMVGQMGDHAMWGEAIYENAYVKEDGLWKISKLKAYQVFYTPYDKGWAKEVSPLLSEFGDFPPDEPIDPYPVYPEYFCPPYHYRNPVSGRE</sequence>
<reference evidence="3 4" key="1">
    <citation type="submission" date="2019-12" db="EMBL/GenBank/DDBJ databases">
        <title>Genomic-based taxomic classification of the family Erythrobacteraceae.</title>
        <authorList>
            <person name="Xu L."/>
        </authorList>
    </citation>
    <scope>NUCLEOTIDE SEQUENCE [LARGE SCALE GENOMIC DNA]</scope>
    <source>
        <strain evidence="3 4">MCCC 1K01500</strain>
    </source>
</reference>
<accession>A0A6I4SS69</accession>
<dbReference type="Proteomes" id="UP000433652">
    <property type="component" value="Unassembled WGS sequence"/>
</dbReference>
<comment type="caution">
    <text evidence="3">The sequence shown here is derived from an EMBL/GenBank/DDBJ whole genome shotgun (WGS) entry which is preliminary data.</text>
</comment>
<evidence type="ECO:0000313" key="4">
    <source>
        <dbReference type="Proteomes" id="UP000433652"/>
    </source>
</evidence>
<dbReference type="Pfam" id="PF13577">
    <property type="entry name" value="SnoaL_4"/>
    <property type="match status" value="1"/>
</dbReference>
<gene>
    <name evidence="3" type="ORF">GRI89_04105</name>
</gene>
<proteinExistence type="predicted"/>
<evidence type="ECO:0000259" key="2">
    <source>
        <dbReference type="Pfam" id="PF13577"/>
    </source>
</evidence>
<keyword evidence="4" id="KW-1185">Reference proteome</keyword>
<dbReference type="AlphaFoldDB" id="A0A6I4SS69"/>
<dbReference type="Gene3D" id="3.10.450.50">
    <property type="match status" value="1"/>
</dbReference>
<evidence type="ECO:0000256" key="1">
    <source>
        <dbReference type="SAM" id="Coils"/>
    </source>
</evidence>
<organism evidence="3 4">
    <name type="scientific">Croceibacterium salegens</name>
    <dbReference type="NCBI Taxonomy" id="1737568"/>
    <lineage>
        <taxon>Bacteria</taxon>
        <taxon>Pseudomonadati</taxon>
        <taxon>Pseudomonadota</taxon>
        <taxon>Alphaproteobacteria</taxon>
        <taxon>Sphingomonadales</taxon>
        <taxon>Erythrobacteraceae</taxon>
        <taxon>Croceibacterium</taxon>
    </lineage>
</organism>
<feature type="coiled-coil region" evidence="1">
    <location>
        <begin position="7"/>
        <end position="34"/>
    </location>
</feature>
<dbReference type="InterPro" id="IPR032710">
    <property type="entry name" value="NTF2-like_dom_sf"/>
</dbReference>
<dbReference type="OrthoDB" id="7851780at2"/>
<dbReference type="EMBL" id="WTYM01000030">
    <property type="protein sequence ID" value="MXO58723.1"/>
    <property type="molecule type" value="Genomic_DNA"/>
</dbReference>
<dbReference type="InterPro" id="IPR037401">
    <property type="entry name" value="SnoaL-like"/>
</dbReference>